<gene>
    <name evidence="2" type="ORF">LCGC14_2188970</name>
</gene>
<feature type="transmembrane region" description="Helical" evidence="1">
    <location>
        <begin position="33"/>
        <end position="52"/>
    </location>
</feature>
<protein>
    <submittedName>
        <fullName evidence="2">Uncharacterized protein</fullName>
    </submittedName>
</protein>
<feature type="transmembrane region" description="Helical" evidence="1">
    <location>
        <begin position="151"/>
        <end position="173"/>
    </location>
</feature>
<dbReference type="EMBL" id="LAZR01028609">
    <property type="protein sequence ID" value="KKL62063.1"/>
    <property type="molecule type" value="Genomic_DNA"/>
</dbReference>
<name>A0A0F9DK16_9ZZZZ</name>
<comment type="caution">
    <text evidence="2">The sequence shown here is derived from an EMBL/GenBank/DDBJ whole genome shotgun (WGS) entry which is preliminary data.</text>
</comment>
<sequence length="268" mass="30655">MLEILMIYTALTLILVPIFRVQGAVHGYSEVKECLFIVLSALAFIGMLFTGIPILSSRLDWIFAAFILLVSLSVYWSDSPTQAVKEVPRYWGFFLLYLASRHVPRETLMMAIFLPAVPITIYGIIQEKWAIDPIDKYVDKQLRKQRKKLRFYSFLGNANYSGAYLVGTVFAGAWCVQNISYYFALPLALVLVGVYFTKCRAAWLAIGVGILGVIPEGWPYMVPFFVVIGLISTRRKETFQLRVHFLNVGWMMFKERFLTGWGPSGFRR</sequence>
<keyword evidence="1" id="KW-0472">Membrane</keyword>
<dbReference type="InterPro" id="IPR051533">
    <property type="entry name" value="WaaL-like"/>
</dbReference>
<feature type="transmembrane region" description="Helical" evidence="1">
    <location>
        <begin position="203"/>
        <end position="231"/>
    </location>
</feature>
<feature type="transmembrane region" description="Helical" evidence="1">
    <location>
        <begin position="179"/>
        <end position="196"/>
    </location>
</feature>
<reference evidence="2" key="1">
    <citation type="journal article" date="2015" name="Nature">
        <title>Complex archaea that bridge the gap between prokaryotes and eukaryotes.</title>
        <authorList>
            <person name="Spang A."/>
            <person name="Saw J.H."/>
            <person name="Jorgensen S.L."/>
            <person name="Zaremba-Niedzwiedzka K."/>
            <person name="Martijn J."/>
            <person name="Lind A.E."/>
            <person name="van Eijk R."/>
            <person name="Schleper C."/>
            <person name="Guy L."/>
            <person name="Ettema T.J."/>
        </authorList>
    </citation>
    <scope>NUCLEOTIDE SEQUENCE</scope>
</reference>
<dbReference type="PANTHER" id="PTHR37422">
    <property type="entry name" value="TEICHURONIC ACID BIOSYNTHESIS PROTEIN TUAE"/>
    <property type="match status" value="1"/>
</dbReference>
<accession>A0A0F9DK16</accession>
<evidence type="ECO:0000313" key="2">
    <source>
        <dbReference type="EMBL" id="KKL62063.1"/>
    </source>
</evidence>
<proteinExistence type="predicted"/>
<feature type="transmembrane region" description="Helical" evidence="1">
    <location>
        <begin position="107"/>
        <end position="125"/>
    </location>
</feature>
<organism evidence="2">
    <name type="scientific">marine sediment metagenome</name>
    <dbReference type="NCBI Taxonomy" id="412755"/>
    <lineage>
        <taxon>unclassified sequences</taxon>
        <taxon>metagenomes</taxon>
        <taxon>ecological metagenomes</taxon>
    </lineage>
</organism>
<dbReference type="PANTHER" id="PTHR37422:SF13">
    <property type="entry name" value="LIPOPOLYSACCHARIDE BIOSYNTHESIS PROTEIN PA4999-RELATED"/>
    <property type="match status" value="1"/>
</dbReference>
<evidence type="ECO:0000256" key="1">
    <source>
        <dbReference type="SAM" id="Phobius"/>
    </source>
</evidence>
<feature type="non-terminal residue" evidence="2">
    <location>
        <position position="268"/>
    </location>
</feature>
<keyword evidence="1" id="KW-0812">Transmembrane</keyword>
<keyword evidence="1" id="KW-1133">Transmembrane helix</keyword>
<dbReference type="AlphaFoldDB" id="A0A0F9DK16"/>